<dbReference type="Gene3D" id="3.40.50.620">
    <property type="entry name" value="HUPs"/>
    <property type="match status" value="1"/>
</dbReference>
<evidence type="ECO:0000256" key="4">
    <source>
        <dbReference type="ARBA" id="ARBA00022827"/>
    </source>
</evidence>
<feature type="binding site" evidence="6">
    <location>
        <position position="304"/>
    </location>
    <ligand>
        <name>FAD</name>
        <dbReference type="ChEBI" id="CHEBI:57692"/>
    </ligand>
</feature>
<comment type="cofactor">
    <cofactor evidence="6">
        <name>FAD</name>
        <dbReference type="ChEBI" id="CHEBI:57692"/>
    </cofactor>
    <text evidence="6">Binds 1 FAD per dimer.</text>
</comment>
<evidence type="ECO:0000256" key="6">
    <source>
        <dbReference type="PIRSR" id="PIRSR000089-1"/>
    </source>
</evidence>
<dbReference type="SMART" id="SM00893">
    <property type="entry name" value="ETF"/>
    <property type="match status" value="1"/>
</dbReference>
<dbReference type="GO" id="GO:0009055">
    <property type="term" value="F:electron transfer activity"/>
    <property type="evidence" value="ECO:0007669"/>
    <property type="project" value="InterPro"/>
</dbReference>
<dbReference type="InterPro" id="IPR014731">
    <property type="entry name" value="ETF_asu_C"/>
</dbReference>
<dbReference type="Pfam" id="PF00766">
    <property type="entry name" value="ETF_alpha"/>
    <property type="match status" value="1"/>
</dbReference>
<evidence type="ECO:0000313" key="9">
    <source>
        <dbReference type="Proteomes" id="UP000283387"/>
    </source>
</evidence>
<protein>
    <submittedName>
        <fullName evidence="8">Electron transfer flavoprotein alpha subunit apoprotein</fullName>
    </submittedName>
</protein>
<dbReference type="InterPro" id="IPR033947">
    <property type="entry name" value="ETF_alpha_N"/>
</dbReference>
<feature type="binding site" evidence="6">
    <location>
        <begin position="266"/>
        <end position="270"/>
    </location>
    <ligand>
        <name>FAD</name>
        <dbReference type="ChEBI" id="CHEBI:57692"/>
    </ligand>
</feature>
<evidence type="ECO:0000256" key="2">
    <source>
        <dbReference type="ARBA" id="ARBA00022448"/>
    </source>
</evidence>
<feature type="binding site" evidence="6">
    <location>
        <begin position="283"/>
        <end position="290"/>
    </location>
    <ligand>
        <name>FAD</name>
        <dbReference type="ChEBI" id="CHEBI:57692"/>
    </ligand>
</feature>
<dbReference type="Proteomes" id="UP000283387">
    <property type="component" value="Unassembled WGS sequence"/>
</dbReference>
<evidence type="ECO:0000259" key="7">
    <source>
        <dbReference type="SMART" id="SM00893"/>
    </source>
</evidence>
<dbReference type="InterPro" id="IPR029035">
    <property type="entry name" value="DHS-like_NAD/FAD-binding_dom"/>
</dbReference>
<dbReference type="OrthoDB" id="9770286at2"/>
<evidence type="ECO:0000313" key="8">
    <source>
        <dbReference type="EMBL" id="RKD87975.1"/>
    </source>
</evidence>
<dbReference type="InterPro" id="IPR014729">
    <property type="entry name" value="Rossmann-like_a/b/a_fold"/>
</dbReference>
<organism evidence="8 9">
    <name type="scientific">Mangrovibacterium diazotrophicum</name>
    <dbReference type="NCBI Taxonomy" id="1261403"/>
    <lineage>
        <taxon>Bacteria</taxon>
        <taxon>Pseudomonadati</taxon>
        <taxon>Bacteroidota</taxon>
        <taxon>Bacteroidia</taxon>
        <taxon>Marinilabiliales</taxon>
        <taxon>Prolixibacteraceae</taxon>
        <taxon>Mangrovibacterium</taxon>
    </lineage>
</organism>
<dbReference type="GO" id="GO:0033539">
    <property type="term" value="P:fatty acid beta-oxidation using acyl-CoA dehydrogenase"/>
    <property type="evidence" value="ECO:0007669"/>
    <property type="project" value="TreeGrafter"/>
</dbReference>
<comment type="similarity">
    <text evidence="1">Belongs to the ETF alpha-subunit/FixB family.</text>
</comment>
<keyword evidence="9" id="KW-1185">Reference proteome</keyword>
<evidence type="ECO:0000256" key="1">
    <source>
        <dbReference type="ARBA" id="ARBA00005817"/>
    </source>
</evidence>
<sequence length="339" mass="36838">MNNVVVYCEIEDGHVAEVSQELMTKGRGLANELGVKLEAVAIGHELEGIENQIFPYGVDTVYVADDARLAPFTTLPHTAIIVKLFQEQKPQIALMGASSIGRDLGPRVSSALHSGLTADCTSLVIGNHEDKKQGKTYENLLYQIRPAFGGNIIATIINPDCRPQMATVREGVMKKEILDPKYKGKVVKLEVAKYVSDADFAVEIIERHMEKSKVNMKAAPIVIAGGYGMGSKENFQLLFELAEVLGGEVGASRAAVDAGYVEHERQIGQTGVTVRPKLYIACGISGQIQHRAGMEESAQIIAINTDPEAPINAIADYVITGDIAEVLPKMIKYYKKNTK</sequence>
<dbReference type="AlphaFoldDB" id="A0A419VXM5"/>
<dbReference type="SUPFAM" id="SSF52402">
    <property type="entry name" value="Adenine nucleotide alpha hydrolases-like"/>
    <property type="match status" value="1"/>
</dbReference>
<proteinExistence type="inferred from homology"/>
<dbReference type="PANTHER" id="PTHR43153:SF1">
    <property type="entry name" value="ELECTRON TRANSFER FLAVOPROTEIN SUBUNIT ALPHA, MITOCHONDRIAL"/>
    <property type="match status" value="1"/>
</dbReference>
<feature type="binding site" evidence="6">
    <location>
        <begin position="322"/>
        <end position="323"/>
    </location>
    <ligand>
        <name>FAD</name>
        <dbReference type="ChEBI" id="CHEBI:57692"/>
    </ligand>
</feature>
<evidence type="ECO:0000256" key="5">
    <source>
        <dbReference type="ARBA" id="ARBA00022982"/>
    </source>
</evidence>
<evidence type="ECO:0000256" key="3">
    <source>
        <dbReference type="ARBA" id="ARBA00022630"/>
    </source>
</evidence>
<keyword evidence="5" id="KW-0249">Electron transport</keyword>
<dbReference type="GO" id="GO:0050660">
    <property type="term" value="F:flavin adenine dinucleotide binding"/>
    <property type="evidence" value="ECO:0007669"/>
    <property type="project" value="InterPro"/>
</dbReference>
<dbReference type="Gene3D" id="3.40.50.1220">
    <property type="entry name" value="TPP-binding domain"/>
    <property type="match status" value="1"/>
</dbReference>
<dbReference type="PROSITE" id="PS00696">
    <property type="entry name" value="ETF_ALPHA"/>
    <property type="match status" value="1"/>
</dbReference>
<dbReference type="CDD" id="cd01715">
    <property type="entry name" value="ETF_alpha"/>
    <property type="match status" value="1"/>
</dbReference>
<keyword evidence="4 6" id="KW-0274">FAD</keyword>
<name>A0A419VXM5_9BACT</name>
<gene>
    <name evidence="8" type="ORF">BC643_3987</name>
</gene>
<keyword evidence="3" id="KW-0285">Flavoprotein</keyword>
<dbReference type="InterPro" id="IPR001308">
    <property type="entry name" value="ETF_a/FixB"/>
</dbReference>
<accession>A0A419VXM5</accession>
<dbReference type="PIRSF" id="PIRSF000089">
    <property type="entry name" value="Electra_flavoP_a"/>
    <property type="match status" value="1"/>
</dbReference>
<keyword evidence="2" id="KW-0813">Transport</keyword>
<comment type="caution">
    <text evidence="8">The sequence shown here is derived from an EMBL/GenBank/DDBJ whole genome shotgun (WGS) entry which is preliminary data.</text>
</comment>
<feature type="binding site" evidence="6">
    <location>
        <begin position="252"/>
        <end position="253"/>
    </location>
    <ligand>
        <name>FAD</name>
        <dbReference type="ChEBI" id="CHEBI:57692"/>
    </ligand>
</feature>
<dbReference type="EMBL" id="RAPN01000003">
    <property type="protein sequence ID" value="RKD87975.1"/>
    <property type="molecule type" value="Genomic_DNA"/>
</dbReference>
<dbReference type="SUPFAM" id="SSF52467">
    <property type="entry name" value="DHS-like NAD/FAD-binding domain"/>
    <property type="match status" value="1"/>
</dbReference>
<dbReference type="Pfam" id="PF01012">
    <property type="entry name" value="ETF"/>
    <property type="match status" value="1"/>
</dbReference>
<feature type="domain" description="Electron transfer flavoprotein alpha/beta-subunit N-terminal" evidence="7">
    <location>
        <begin position="4"/>
        <end position="204"/>
    </location>
</feature>
<reference evidence="8 9" key="1">
    <citation type="submission" date="2018-09" db="EMBL/GenBank/DDBJ databases">
        <title>Genomic Encyclopedia of Archaeal and Bacterial Type Strains, Phase II (KMG-II): from individual species to whole genera.</title>
        <authorList>
            <person name="Goeker M."/>
        </authorList>
    </citation>
    <scope>NUCLEOTIDE SEQUENCE [LARGE SCALE GENOMIC DNA]</scope>
    <source>
        <strain evidence="8 9">DSM 27148</strain>
    </source>
</reference>
<dbReference type="RefSeq" id="WP_120274987.1">
    <property type="nucleotide sequence ID" value="NZ_RAPN01000003.1"/>
</dbReference>
<dbReference type="PANTHER" id="PTHR43153">
    <property type="entry name" value="ELECTRON TRANSFER FLAVOPROTEIN ALPHA"/>
    <property type="match status" value="1"/>
</dbReference>
<dbReference type="InterPro" id="IPR014730">
    <property type="entry name" value="ETF_a/b_N"/>
</dbReference>
<dbReference type="InterPro" id="IPR018206">
    <property type="entry name" value="ETF_asu_C_CS"/>
</dbReference>